<dbReference type="GO" id="GO:0046961">
    <property type="term" value="F:proton-transporting ATPase activity, rotational mechanism"/>
    <property type="evidence" value="ECO:0007669"/>
    <property type="project" value="InterPro"/>
</dbReference>
<dbReference type="PANTHER" id="PTHR43607:SF1">
    <property type="entry name" value="H(+)-TRANSPORTING TWO-SECTOR ATPASE"/>
    <property type="match status" value="1"/>
</dbReference>
<dbReference type="GO" id="GO:0005886">
    <property type="term" value="C:plasma membrane"/>
    <property type="evidence" value="ECO:0007669"/>
    <property type="project" value="UniProtKB-SubCell"/>
</dbReference>
<dbReference type="Gene3D" id="2.40.30.20">
    <property type="match status" value="1"/>
</dbReference>
<keyword evidence="11 12" id="KW-0066">ATP synthesis</keyword>
<dbReference type="CDD" id="cd01134">
    <property type="entry name" value="V_A-ATPase_A"/>
    <property type="match status" value="1"/>
</dbReference>
<dbReference type="HAMAP" id="MF_00309">
    <property type="entry name" value="ATP_synth_A_arch"/>
    <property type="match status" value="1"/>
</dbReference>
<keyword evidence="7 12" id="KW-0067">ATP-binding</keyword>
<dbReference type="InterPro" id="IPR027417">
    <property type="entry name" value="P-loop_NTPase"/>
</dbReference>
<evidence type="ECO:0000313" key="18">
    <source>
        <dbReference type="Proteomes" id="UP000002063"/>
    </source>
</evidence>
<evidence type="ECO:0000256" key="12">
    <source>
        <dbReference type="HAMAP-Rule" id="MF_00309"/>
    </source>
</evidence>
<gene>
    <name evidence="12" type="primary">atpA</name>
    <name evidence="17" type="ordered locus">Metvu_1608</name>
</gene>
<dbReference type="AlphaFoldDB" id="C9RDT2"/>
<dbReference type="InterPro" id="IPR004100">
    <property type="entry name" value="ATPase_F1/V1/A1_a/bsu_N"/>
</dbReference>
<keyword evidence="6 12" id="KW-0375">Hydrogen ion transport</keyword>
<dbReference type="Pfam" id="PF00006">
    <property type="entry name" value="ATP-synt_ab"/>
    <property type="match status" value="1"/>
</dbReference>
<evidence type="ECO:0000259" key="13">
    <source>
        <dbReference type="Pfam" id="PF00006"/>
    </source>
</evidence>
<dbReference type="GO" id="GO:0042777">
    <property type="term" value="P:proton motive force-driven plasma membrane ATP synthesis"/>
    <property type="evidence" value="ECO:0007669"/>
    <property type="project" value="UniProtKB-UniRule"/>
</dbReference>
<evidence type="ECO:0000259" key="14">
    <source>
        <dbReference type="Pfam" id="PF02874"/>
    </source>
</evidence>
<dbReference type="RefSeq" id="WP_015733680.1">
    <property type="nucleotide sequence ID" value="NC_013407.1"/>
</dbReference>
<dbReference type="OrthoDB" id="115235at2157"/>
<evidence type="ECO:0000256" key="8">
    <source>
        <dbReference type="ARBA" id="ARBA00022967"/>
    </source>
</evidence>
<evidence type="ECO:0000256" key="9">
    <source>
        <dbReference type="ARBA" id="ARBA00023065"/>
    </source>
</evidence>
<evidence type="ECO:0000256" key="6">
    <source>
        <dbReference type="ARBA" id="ARBA00022781"/>
    </source>
</evidence>
<dbReference type="STRING" id="579137.Metvu_1608"/>
<dbReference type="HOGENOM" id="CLU_008162_3_1_2"/>
<dbReference type="SUPFAM" id="SSF47917">
    <property type="entry name" value="C-terminal domain of alpha and beta subunits of F1 ATP synthase"/>
    <property type="match status" value="1"/>
</dbReference>
<dbReference type="InterPro" id="IPR000194">
    <property type="entry name" value="ATPase_F1/V1/A1_a/bsu_nucl-bd"/>
</dbReference>
<dbReference type="eggNOG" id="arCOG00868">
    <property type="taxonomic scope" value="Archaea"/>
</dbReference>
<dbReference type="GO" id="GO:0033178">
    <property type="term" value="C:proton-transporting two-sector ATPase complex, catalytic domain"/>
    <property type="evidence" value="ECO:0007669"/>
    <property type="project" value="InterPro"/>
</dbReference>
<evidence type="ECO:0000256" key="3">
    <source>
        <dbReference type="ARBA" id="ARBA00022448"/>
    </source>
</evidence>
<dbReference type="InterPro" id="IPR024034">
    <property type="entry name" value="ATPase_F1/V1_b/a_C"/>
</dbReference>
<accession>C9RDT2</accession>
<feature type="domain" description="ATPase F1/V1/A1 complex alpha/beta subunit nucleotide-binding" evidence="13">
    <location>
        <begin position="214"/>
        <end position="437"/>
    </location>
</feature>
<dbReference type="GO" id="GO:0046933">
    <property type="term" value="F:proton-transporting ATP synthase activity, rotational mechanism"/>
    <property type="evidence" value="ECO:0007669"/>
    <property type="project" value="UniProtKB-UniRule"/>
</dbReference>
<dbReference type="InterPro" id="IPR023366">
    <property type="entry name" value="ATP_synth_asu-like_sf"/>
</dbReference>
<reference evidence="17" key="1">
    <citation type="submission" date="2009-10" db="EMBL/GenBank/DDBJ databases">
        <title>Complete sequence of chromosome of Methanocaldococcus vulcanius M7.</title>
        <authorList>
            <consortium name="US DOE Joint Genome Institute"/>
            <person name="Lucas S."/>
            <person name="Copeland A."/>
            <person name="Lapidus A."/>
            <person name="Glavina del Rio T."/>
            <person name="Dalin E."/>
            <person name="Tice H."/>
            <person name="Bruce D."/>
            <person name="Goodwin L."/>
            <person name="Pitluck S."/>
            <person name="Lcollab F.I."/>
            <person name="Brettin T."/>
            <person name="Detter J.C."/>
            <person name="Han C."/>
            <person name="Tapia R."/>
            <person name="Kuske C.R."/>
            <person name="Schmutz J."/>
            <person name="Larimer F."/>
            <person name="Land M."/>
            <person name="Hauser L."/>
            <person name="Kyrpides N."/>
            <person name="Ovchinikova G."/>
            <person name="Sieprawska-Lupa M."/>
            <person name="Whitman W.B."/>
            <person name="Woyke T."/>
        </authorList>
    </citation>
    <scope>NUCLEOTIDE SEQUENCE [LARGE SCALE GENOMIC DNA]</scope>
    <source>
        <strain evidence="17">M7</strain>
    </source>
</reference>
<dbReference type="GO" id="GO:0005524">
    <property type="term" value="F:ATP binding"/>
    <property type="evidence" value="ECO:0007669"/>
    <property type="project" value="UniProtKB-UniRule"/>
</dbReference>
<comment type="subunit">
    <text evidence="12">Has multiple subunits with at least A(3), B(3), C, D, E, F, H, I and proteolipid K(x).</text>
</comment>
<dbReference type="Gene3D" id="2.40.50.100">
    <property type="match status" value="1"/>
</dbReference>
<feature type="binding site" evidence="12">
    <location>
        <begin position="234"/>
        <end position="241"/>
    </location>
    <ligand>
        <name>ATP</name>
        <dbReference type="ChEBI" id="CHEBI:30616"/>
    </ligand>
</feature>
<dbReference type="EMBL" id="CP001787">
    <property type="protein sequence ID" value="ACX73461.1"/>
    <property type="molecule type" value="Genomic_DNA"/>
</dbReference>
<feature type="domain" description="ATPase F1/V1/A1 complex alpha/beta subunit N-terminal" evidence="14">
    <location>
        <begin position="7"/>
        <end position="69"/>
    </location>
</feature>
<proteinExistence type="inferred from homology"/>
<dbReference type="InterPro" id="IPR005726">
    <property type="entry name" value="ATP_synth_asu_arc"/>
</dbReference>
<dbReference type="GeneID" id="8513965"/>
<dbReference type="GO" id="GO:0016787">
    <property type="term" value="F:hydrolase activity"/>
    <property type="evidence" value="ECO:0007669"/>
    <property type="project" value="UniProtKB-KW"/>
</dbReference>
<dbReference type="Gene3D" id="1.10.1140.10">
    <property type="entry name" value="Bovine Mitochondrial F1-atpase, Atp Synthase Beta Chain, Chain D, domain 3"/>
    <property type="match status" value="1"/>
</dbReference>
<keyword evidence="8 12" id="KW-1278">Translocase</keyword>
<keyword evidence="10 12" id="KW-0472">Membrane</keyword>
<dbReference type="KEGG" id="mvu:Metvu_1608"/>
<dbReference type="PROSITE" id="PS00152">
    <property type="entry name" value="ATPASE_ALPHA_BETA"/>
    <property type="match status" value="1"/>
</dbReference>
<dbReference type="NCBIfam" id="TIGR01043">
    <property type="entry name" value="ATP_syn_A_arch"/>
    <property type="match status" value="1"/>
</dbReference>
<keyword evidence="3 12" id="KW-0813">Transport</keyword>
<evidence type="ECO:0000259" key="16">
    <source>
        <dbReference type="Pfam" id="PF22919"/>
    </source>
</evidence>
<dbReference type="SUPFAM" id="SSF50615">
    <property type="entry name" value="N-terminal domain of alpha and beta subunits of F1 ATP synthase"/>
    <property type="match status" value="1"/>
</dbReference>
<comment type="similarity">
    <text evidence="2 12">Belongs to the ATPase alpha/beta chains family.</text>
</comment>
<evidence type="ECO:0000256" key="4">
    <source>
        <dbReference type="ARBA" id="ARBA00022475"/>
    </source>
</evidence>
<dbReference type="Pfam" id="PF02874">
    <property type="entry name" value="ATP-synt_ab_N"/>
    <property type="match status" value="1"/>
</dbReference>
<dbReference type="InterPro" id="IPR020003">
    <property type="entry name" value="ATPase_a/bsu_AS"/>
</dbReference>
<dbReference type="FunFam" id="1.10.1140.10:FF:000002">
    <property type="entry name" value="V-type proton ATPase catalytic subunit A"/>
    <property type="match status" value="1"/>
</dbReference>
<dbReference type="FunFam" id="2.40.50.100:FF:000008">
    <property type="entry name" value="V-type proton ATPase catalytic subunit A"/>
    <property type="match status" value="1"/>
</dbReference>
<keyword evidence="4 12" id="KW-1003">Cell membrane</keyword>
<dbReference type="SUPFAM" id="SSF52540">
    <property type="entry name" value="P-loop containing nucleoside triphosphate hydrolases"/>
    <property type="match status" value="1"/>
</dbReference>
<dbReference type="Pfam" id="PF22919">
    <property type="entry name" value="ATP-synt_VA_C"/>
    <property type="match status" value="1"/>
</dbReference>
<evidence type="ECO:0000256" key="5">
    <source>
        <dbReference type="ARBA" id="ARBA00022741"/>
    </source>
</evidence>
<evidence type="ECO:0000256" key="1">
    <source>
        <dbReference type="ARBA" id="ARBA00004202"/>
    </source>
</evidence>
<comment type="function">
    <text evidence="12">Component of the A-type ATP synthase that produces ATP from ADP in the presence of a proton gradient across the membrane. The A chain is the catalytic subunit.</text>
</comment>
<dbReference type="Gene3D" id="3.40.50.300">
    <property type="entry name" value="P-loop containing nucleotide triphosphate hydrolases"/>
    <property type="match status" value="1"/>
</dbReference>
<evidence type="ECO:0000256" key="2">
    <source>
        <dbReference type="ARBA" id="ARBA00008936"/>
    </source>
</evidence>
<keyword evidence="17" id="KW-0378">Hydrolase</keyword>
<sequence>MPVVGKIIKIAGPVVVAEGMKGAQMYEVVKVGEEKLTGEIIQLHDDKAVIQVYEETSGIKPGEPVVGTGAPLSVELGPGMLRAMYDGIQRPLTAIEEKTGSIFIPRGVDVPSLPRDVKWEFKPTVSEGDVVEEGDIIGTVEETPSIVHKILVPIGVKGKIVEIKEGKFTVEETVAVVEMENGERKDIIMMQKWPVRKPRPYKEKLPPKIPLITGQRVEDTFFTLAKGGTAAIPGPFGSGKTVTQHQLAKWSDADVVVYIGCGERGNEMTEVIEEFPHLEDIRTGNKLMDRTVLIANTSNMPVAAREASVYTGITIAEYFRDMGYGVLLTADSTSRWAEAMREISGRLEEMPGEEGYPAYLASRLAQFYERAGRVITLGKDNRQGFVCIVGAVSPPGGDFSEPVTSNTLRIVKVFWALDANLARRRHFPAINWLQSYSLYIDDVTDWWLTNTGPDWRQLRDEAMGLLQKEAELQEIVQLVGPDALPDRERVILEVARMLREDFLQQDAFDEVDTYCPPMKQYLMLKIIMTFYQEALKAVERGVEPAKILKVSVKQDIARMKYIPHDEFINVKSKEIMEKIKNELGSLN</sequence>
<dbReference type="Proteomes" id="UP000002063">
    <property type="component" value="Chromosome"/>
</dbReference>
<comment type="subcellular location">
    <subcellularLocation>
        <location evidence="1 12">Cell membrane</location>
        <topology evidence="1 12">Peripheral membrane protein</topology>
    </subcellularLocation>
</comment>
<evidence type="ECO:0000256" key="11">
    <source>
        <dbReference type="ARBA" id="ARBA00023310"/>
    </source>
</evidence>
<protein>
    <recommendedName>
        <fullName evidence="12">A-type ATP synthase subunit A</fullName>
        <ecNumber evidence="12">7.1.2.2</ecNumber>
    </recommendedName>
</protein>
<dbReference type="InterPro" id="IPR055190">
    <property type="entry name" value="ATP-synt_VA_C"/>
</dbReference>
<keyword evidence="18" id="KW-1185">Reference proteome</keyword>
<feature type="domain" description="ATP synthase A/B type C-terminal" evidence="16">
    <location>
        <begin position="445"/>
        <end position="545"/>
    </location>
</feature>
<evidence type="ECO:0000256" key="7">
    <source>
        <dbReference type="ARBA" id="ARBA00022840"/>
    </source>
</evidence>
<dbReference type="NCBIfam" id="NF003220">
    <property type="entry name" value="PRK04192.1"/>
    <property type="match status" value="1"/>
</dbReference>
<dbReference type="CDD" id="cd18119">
    <property type="entry name" value="ATP-synt_V_A-type_alpha_N"/>
    <property type="match status" value="1"/>
</dbReference>
<dbReference type="EC" id="7.1.2.2" evidence="12"/>
<dbReference type="Pfam" id="PF16886">
    <property type="entry name" value="ATP-synt_ab_Xtn"/>
    <property type="match status" value="1"/>
</dbReference>
<keyword evidence="5 12" id="KW-0547">Nucleotide-binding</keyword>
<dbReference type="FunFam" id="2.40.30.20:FF:000002">
    <property type="entry name" value="V-type proton ATPase catalytic subunit A"/>
    <property type="match status" value="1"/>
</dbReference>
<keyword evidence="9 12" id="KW-0406">Ion transport</keyword>
<name>C9RDT2_METVM</name>
<evidence type="ECO:0000259" key="15">
    <source>
        <dbReference type="Pfam" id="PF16886"/>
    </source>
</evidence>
<organism evidence="17 18">
    <name type="scientific">Methanocaldococcus vulcanius (strain ATCC 700851 / DSM 12094 / M7)</name>
    <name type="common">Methanococcus vulcanius</name>
    <dbReference type="NCBI Taxonomy" id="579137"/>
    <lineage>
        <taxon>Archaea</taxon>
        <taxon>Methanobacteriati</taxon>
        <taxon>Methanobacteriota</taxon>
        <taxon>Methanomada group</taxon>
        <taxon>Methanococci</taxon>
        <taxon>Methanococcales</taxon>
        <taxon>Methanocaldococcaceae</taxon>
        <taxon>Methanocaldococcus</taxon>
    </lineage>
</organism>
<dbReference type="InterPro" id="IPR031686">
    <property type="entry name" value="ATP-synth_a_Xtn"/>
</dbReference>
<evidence type="ECO:0000256" key="10">
    <source>
        <dbReference type="ARBA" id="ARBA00023136"/>
    </source>
</evidence>
<feature type="domain" description="ATPsynthase alpha/beta subunit barrel-sandwich" evidence="15">
    <location>
        <begin position="110"/>
        <end position="196"/>
    </location>
</feature>
<dbReference type="InterPro" id="IPR022878">
    <property type="entry name" value="V-ATPase_asu"/>
</dbReference>
<dbReference type="CDD" id="cd18111">
    <property type="entry name" value="ATP-synt_V_A-type_alpha_C"/>
    <property type="match status" value="1"/>
</dbReference>
<comment type="catalytic activity">
    <reaction evidence="12">
        <text>ATP + H2O + 4 H(+)(in) = ADP + phosphate + 5 H(+)(out)</text>
        <dbReference type="Rhea" id="RHEA:57720"/>
        <dbReference type="ChEBI" id="CHEBI:15377"/>
        <dbReference type="ChEBI" id="CHEBI:15378"/>
        <dbReference type="ChEBI" id="CHEBI:30616"/>
        <dbReference type="ChEBI" id="CHEBI:43474"/>
        <dbReference type="ChEBI" id="CHEBI:456216"/>
        <dbReference type="EC" id="7.1.2.2"/>
    </reaction>
</comment>
<dbReference type="InterPro" id="IPR036121">
    <property type="entry name" value="ATPase_F1/V1/A1_a/bsu_N_sf"/>
</dbReference>
<evidence type="ECO:0000313" key="17">
    <source>
        <dbReference type="EMBL" id="ACX73461.1"/>
    </source>
</evidence>
<dbReference type="PANTHER" id="PTHR43607">
    <property type="entry name" value="V-TYPE PROTON ATPASE CATALYTIC SUBUNIT A"/>
    <property type="match status" value="1"/>
</dbReference>